<organism evidence="1 2">
    <name type="scientific">Spirosoma endbachense</name>
    <dbReference type="NCBI Taxonomy" id="2666025"/>
    <lineage>
        <taxon>Bacteria</taxon>
        <taxon>Pseudomonadati</taxon>
        <taxon>Bacteroidota</taxon>
        <taxon>Cytophagia</taxon>
        <taxon>Cytophagales</taxon>
        <taxon>Cytophagaceae</taxon>
        <taxon>Spirosoma</taxon>
    </lineage>
</organism>
<evidence type="ECO:0000313" key="2">
    <source>
        <dbReference type="Proteomes" id="UP000464577"/>
    </source>
</evidence>
<proteinExistence type="predicted"/>
<keyword evidence="2" id="KW-1185">Reference proteome</keyword>
<gene>
    <name evidence="1" type="ORF">GJR95_31215</name>
</gene>
<dbReference type="KEGG" id="senf:GJR95_31215"/>
<dbReference type="Proteomes" id="UP000464577">
    <property type="component" value="Chromosome"/>
</dbReference>
<accession>A0A6P1W3S6</accession>
<dbReference type="EMBL" id="CP045997">
    <property type="protein sequence ID" value="QHV99208.1"/>
    <property type="molecule type" value="Genomic_DNA"/>
</dbReference>
<sequence>MKAGIVADDYKVPLFRAELEKAGFTFEVTHYSKLQQLSLIKVETTERRLKEIELITKRVEINAKRSN</sequence>
<dbReference type="AlphaFoldDB" id="A0A6P1W3S6"/>
<reference evidence="1 2" key="1">
    <citation type="submission" date="2019-11" db="EMBL/GenBank/DDBJ databases">
        <title>Spirosoma endbachense sp. nov., isolated from a natural salt meadow.</title>
        <authorList>
            <person name="Rojas J."/>
            <person name="Ambika Manirajan B."/>
            <person name="Ratering S."/>
            <person name="Suarez C."/>
            <person name="Geissler-Plaum R."/>
            <person name="Schnell S."/>
        </authorList>
    </citation>
    <scope>NUCLEOTIDE SEQUENCE [LARGE SCALE GENOMIC DNA]</scope>
    <source>
        <strain evidence="1 2">I-24</strain>
    </source>
</reference>
<protein>
    <submittedName>
        <fullName evidence="1">Uncharacterized protein</fullName>
    </submittedName>
</protein>
<name>A0A6P1W3S6_9BACT</name>
<evidence type="ECO:0000313" key="1">
    <source>
        <dbReference type="EMBL" id="QHV99208.1"/>
    </source>
</evidence>
<dbReference type="RefSeq" id="WP_162389612.1">
    <property type="nucleotide sequence ID" value="NZ_CP045997.1"/>
</dbReference>